<keyword evidence="1" id="KW-0472">Membrane</keyword>
<keyword evidence="1" id="KW-1133">Transmembrane helix</keyword>
<reference evidence="2 3" key="1">
    <citation type="journal article" date="2017" name="Front. Microbiol.">
        <title>Labilibaculum manganireducens gen. nov., sp. nov. and Labilibaculum filiforme sp. nov., Novel Bacteroidetes Isolated from Subsurface Sediments of the Baltic Sea.</title>
        <authorList>
            <person name="Vandieken V."/>
            <person name="Marshall I.P."/>
            <person name="Niemann H."/>
            <person name="Engelen B."/>
            <person name="Cypionka H."/>
        </authorList>
    </citation>
    <scope>NUCLEOTIDE SEQUENCE [LARGE SCALE GENOMIC DNA]</scope>
    <source>
        <strain evidence="2 3">59.16B</strain>
    </source>
</reference>
<dbReference type="Proteomes" id="UP000233535">
    <property type="component" value="Unassembled WGS sequence"/>
</dbReference>
<protein>
    <recommendedName>
        <fullName evidence="4">DUF2892 domain-containing protein</fullName>
    </recommendedName>
</protein>
<evidence type="ECO:0000313" key="2">
    <source>
        <dbReference type="EMBL" id="PKQ63789.1"/>
    </source>
</evidence>
<dbReference type="RefSeq" id="WP_101260731.1">
    <property type="nucleotide sequence ID" value="NZ_MVDD01000004.1"/>
</dbReference>
<gene>
    <name evidence="2" type="ORF">BZG02_07110</name>
</gene>
<dbReference type="OrthoDB" id="1119469at2"/>
<keyword evidence="1" id="KW-0812">Transmembrane</keyword>
<evidence type="ECO:0000313" key="3">
    <source>
        <dbReference type="Proteomes" id="UP000233535"/>
    </source>
</evidence>
<accession>A0A2N3I0E0</accession>
<proteinExistence type="predicted"/>
<dbReference type="InterPro" id="IPR011990">
    <property type="entry name" value="TPR-like_helical_dom_sf"/>
</dbReference>
<comment type="caution">
    <text evidence="2">The sequence shown here is derived from an EMBL/GenBank/DDBJ whole genome shotgun (WGS) entry which is preliminary data.</text>
</comment>
<dbReference type="AlphaFoldDB" id="A0A2N3I0E0"/>
<dbReference type="Gene3D" id="1.25.40.10">
    <property type="entry name" value="Tetratricopeptide repeat domain"/>
    <property type="match status" value="1"/>
</dbReference>
<name>A0A2N3I0E0_9BACT</name>
<sequence>MIRKYLRLIIAGILFLGSIALFVKALVSLGILILFVSGLFVLFHFKNEMNLFAFYFVRKNKFQSASKILGRVKRPEMMIKTQEAYYYFLSGLIESQKQKNSAAEKHFKKALNTGLRMDTDRAMANLNLSGITLSKRNKKLANYYLLEAKKLDKQKMLTAQIREIEGMMKRI</sequence>
<feature type="transmembrane region" description="Helical" evidence="1">
    <location>
        <begin position="5"/>
        <end position="23"/>
    </location>
</feature>
<feature type="transmembrane region" description="Helical" evidence="1">
    <location>
        <begin position="29"/>
        <end position="45"/>
    </location>
</feature>
<organism evidence="2 3">
    <name type="scientific">Labilibaculum filiforme</name>
    <dbReference type="NCBI Taxonomy" id="1940526"/>
    <lineage>
        <taxon>Bacteria</taxon>
        <taxon>Pseudomonadati</taxon>
        <taxon>Bacteroidota</taxon>
        <taxon>Bacteroidia</taxon>
        <taxon>Marinilabiliales</taxon>
        <taxon>Marinifilaceae</taxon>
        <taxon>Labilibaculum</taxon>
    </lineage>
</organism>
<keyword evidence="3" id="KW-1185">Reference proteome</keyword>
<dbReference type="EMBL" id="MVDD01000004">
    <property type="protein sequence ID" value="PKQ63789.1"/>
    <property type="molecule type" value="Genomic_DNA"/>
</dbReference>
<evidence type="ECO:0008006" key="4">
    <source>
        <dbReference type="Google" id="ProtNLM"/>
    </source>
</evidence>
<evidence type="ECO:0000256" key="1">
    <source>
        <dbReference type="SAM" id="Phobius"/>
    </source>
</evidence>
<dbReference type="SUPFAM" id="SSF81901">
    <property type="entry name" value="HCP-like"/>
    <property type="match status" value="1"/>
</dbReference>